<proteinExistence type="predicted"/>
<dbReference type="InterPro" id="IPR052891">
    <property type="entry name" value="DNA-3mA_glycosylase"/>
</dbReference>
<organism evidence="1 2">
    <name type="scientific">Agromyces humatus</name>
    <dbReference type="NCBI Taxonomy" id="279573"/>
    <lineage>
        <taxon>Bacteria</taxon>
        <taxon>Bacillati</taxon>
        <taxon>Actinomycetota</taxon>
        <taxon>Actinomycetes</taxon>
        <taxon>Micrococcales</taxon>
        <taxon>Microbacteriaceae</taxon>
        <taxon>Agromyces</taxon>
    </lineage>
</organism>
<evidence type="ECO:0000313" key="1">
    <source>
        <dbReference type="EMBL" id="GAA1756438.1"/>
    </source>
</evidence>
<keyword evidence="2" id="KW-1185">Reference proteome</keyword>
<dbReference type="EMBL" id="BAAANH010000002">
    <property type="protein sequence ID" value="GAA1756438.1"/>
    <property type="molecule type" value="Genomic_DNA"/>
</dbReference>
<dbReference type="Proteomes" id="UP001500506">
    <property type="component" value="Unassembled WGS sequence"/>
</dbReference>
<dbReference type="InterPro" id="IPR005019">
    <property type="entry name" value="Adenine_glyco"/>
</dbReference>
<reference evidence="2" key="1">
    <citation type="journal article" date="2019" name="Int. J. Syst. Evol. Microbiol.">
        <title>The Global Catalogue of Microorganisms (GCM) 10K type strain sequencing project: providing services to taxonomists for standard genome sequencing and annotation.</title>
        <authorList>
            <consortium name="The Broad Institute Genomics Platform"/>
            <consortium name="The Broad Institute Genome Sequencing Center for Infectious Disease"/>
            <person name="Wu L."/>
            <person name="Ma J."/>
        </authorList>
    </citation>
    <scope>NUCLEOTIDE SEQUENCE [LARGE SCALE GENOMIC DNA]</scope>
    <source>
        <strain evidence="2">JCM 14319</strain>
    </source>
</reference>
<protein>
    <submittedName>
        <fullName evidence="1">DNA-3-methyladenine glycosylase</fullName>
    </submittedName>
</protein>
<accession>A0ABP4WJY2</accession>
<dbReference type="PANTHER" id="PTHR30037">
    <property type="entry name" value="DNA-3-METHYLADENINE GLYCOSYLASE 1"/>
    <property type="match status" value="1"/>
</dbReference>
<name>A0ABP4WJY2_9MICO</name>
<dbReference type="RefSeq" id="WP_232497018.1">
    <property type="nucleotide sequence ID" value="NZ_BAAANH010000002.1"/>
</dbReference>
<comment type="caution">
    <text evidence="1">The sequence shown here is derived from an EMBL/GenBank/DDBJ whole genome shotgun (WGS) entry which is preliminary data.</text>
</comment>
<dbReference type="InterPro" id="IPR011257">
    <property type="entry name" value="DNA_glycosylase"/>
</dbReference>
<dbReference type="Pfam" id="PF03352">
    <property type="entry name" value="Adenine_glyco"/>
    <property type="match status" value="1"/>
</dbReference>
<gene>
    <name evidence="1" type="primary">tag</name>
    <name evidence="1" type="ORF">GCM10009747_13600</name>
</gene>
<dbReference type="Gene3D" id="1.10.340.30">
    <property type="entry name" value="Hypothetical protein, domain 2"/>
    <property type="match status" value="1"/>
</dbReference>
<sequence>MSDWSAVRTGFGEDGVTRCAWAVPEHPDPTLLDYHDNEWGKPGRGPAAVFEALSLGVFQAGLGWLTVLRKRAVFRSAFRDFEPAAVAAMGLGAADDLLAHPGIIRNRSKIIATIHNAIVIVRGGIDLESLAAGYRDPARPRIVDHVSSQSVESAALSAMLKSLDFRFVGPTSIYAFMQSIGTVNDHVAGCHRGDRIDFEHDRSSAS</sequence>
<dbReference type="SUPFAM" id="SSF48150">
    <property type="entry name" value="DNA-glycosylase"/>
    <property type="match status" value="1"/>
</dbReference>
<dbReference type="PANTHER" id="PTHR30037:SF4">
    <property type="entry name" value="DNA-3-METHYLADENINE GLYCOSYLASE I"/>
    <property type="match status" value="1"/>
</dbReference>
<evidence type="ECO:0000313" key="2">
    <source>
        <dbReference type="Proteomes" id="UP001500506"/>
    </source>
</evidence>